<dbReference type="Proteomes" id="UP000237105">
    <property type="component" value="Unassembled WGS sequence"/>
</dbReference>
<reference evidence="2" key="1">
    <citation type="submission" date="2016-06" db="EMBL/GenBank/DDBJ databases">
        <title>Parallel loss of symbiosis genes in relatives of nitrogen-fixing non-legume Parasponia.</title>
        <authorList>
            <person name="Van Velzen R."/>
            <person name="Holmer R."/>
            <person name="Bu F."/>
            <person name="Rutten L."/>
            <person name="Van Zeijl A."/>
            <person name="Liu W."/>
            <person name="Santuari L."/>
            <person name="Cao Q."/>
            <person name="Sharma T."/>
            <person name="Shen D."/>
            <person name="Roswanjaya Y."/>
            <person name="Wardhani T."/>
            <person name="Kalhor M.S."/>
            <person name="Jansen J."/>
            <person name="Van den Hoogen J."/>
            <person name="Gungor B."/>
            <person name="Hartog M."/>
            <person name="Hontelez J."/>
            <person name="Verver J."/>
            <person name="Yang W.-C."/>
            <person name="Schijlen E."/>
            <person name="Repin R."/>
            <person name="Schilthuizen M."/>
            <person name="Schranz E."/>
            <person name="Heidstra R."/>
            <person name="Miyata K."/>
            <person name="Fedorova E."/>
            <person name="Kohlen W."/>
            <person name="Bisseling T."/>
            <person name="Smit S."/>
            <person name="Geurts R."/>
        </authorList>
    </citation>
    <scope>NUCLEOTIDE SEQUENCE [LARGE SCALE GENOMIC DNA]</scope>
    <source>
        <strain evidence="2">cv. WU1-14</strain>
    </source>
</reference>
<accession>A0A2P5CB22</accession>
<dbReference type="EMBL" id="JXTB01000151">
    <property type="protein sequence ID" value="PON58232.1"/>
    <property type="molecule type" value="Genomic_DNA"/>
</dbReference>
<keyword evidence="2" id="KW-1185">Reference proteome</keyword>
<proteinExistence type="predicted"/>
<organism evidence="1 2">
    <name type="scientific">Parasponia andersonii</name>
    <name type="common">Sponia andersonii</name>
    <dbReference type="NCBI Taxonomy" id="3476"/>
    <lineage>
        <taxon>Eukaryota</taxon>
        <taxon>Viridiplantae</taxon>
        <taxon>Streptophyta</taxon>
        <taxon>Embryophyta</taxon>
        <taxon>Tracheophyta</taxon>
        <taxon>Spermatophyta</taxon>
        <taxon>Magnoliopsida</taxon>
        <taxon>eudicotyledons</taxon>
        <taxon>Gunneridae</taxon>
        <taxon>Pentapetalae</taxon>
        <taxon>rosids</taxon>
        <taxon>fabids</taxon>
        <taxon>Rosales</taxon>
        <taxon>Cannabaceae</taxon>
        <taxon>Parasponia</taxon>
    </lineage>
</organism>
<protein>
    <submittedName>
        <fullName evidence="1">Uncharacterized protein</fullName>
    </submittedName>
</protein>
<dbReference type="AlphaFoldDB" id="A0A2P5CB22"/>
<evidence type="ECO:0000313" key="2">
    <source>
        <dbReference type="Proteomes" id="UP000237105"/>
    </source>
</evidence>
<gene>
    <name evidence="1" type="ORF">PanWU01x14_168310</name>
</gene>
<sequence length="97" mass="10737">MRDGAKAAMDPRWILACCVDRVDSAVEAKLTSKSSDYLKLITGFSHASLSFDLLSLRLYCIASLGRASKYSRGYSPAEGPWAPEWKAMHKYASSNMK</sequence>
<evidence type="ECO:0000313" key="1">
    <source>
        <dbReference type="EMBL" id="PON58232.1"/>
    </source>
</evidence>
<name>A0A2P5CB22_PARAD</name>
<comment type="caution">
    <text evidence="1">The sequence shown here is derived from an EMBL/GenBank/DDBJ whole genome shotgun (WGS) entry which is preliminary data.</text>
</comment>